<evidence type="ECO:0000256" key="1">
    <source>
        <dbReference type="SAM" id="Phobius"/>
    </source>
</evidence>
<evidence type="ECO:0000313" key="2">
    <source>
        <dbReference type="EMBL" id="ORZ09057.1"/>
    </source>
</evidence>
<protein>
    <submittedName>
        <fullName evidence="2">Uncharacterized protein</fullName>
    </submittedName>
</protein>
<dbReference type="InParanoid" id="A0A1Y2GF50"/>
<keyword evidence="1" id="KW-0812">Transmembrane</keyword>
<gene>
    <name evidence="2" type="ORF">BCR41DRAFT_358812</name>
</gene>
<dbReference type="Proteomes" id="UP000193648">
    <property type="component" value="Unassembled WGS sequence"/>
</dbReference>
<evidence type="ECO:0000313" key="3">
    <source>
        <dbReference type="Proteomes" id="UP000193648"/>
    </source>
</evidence>
<keyword evidence="1" id="KW-1133">Transmembrane helix</keyword>
<feature type="transmembrane region" description="Helical" evidence="1">
    <location>
        <begin position="100"/>
        <end position="124"/>
    </location>
</feature>
<accession>A0A1Y2GF50</accession>
<organism evidence="2 3">
    <name type="scientific">Lobosporangium transversale</name>
    <dbReference type="NCBI Taxonomy" id="64571"/>
    <lineage>
        <taxon>Eukaryota</taxon>
        <taxon>Fungi</taxon>
        <taxon>Fungi incertae sedis</taxon>
        <taxon>Mucoromycota</taxon>
        <taxon>Mortierellomycotina</taxon>
        <taxon>Mortierellomycetes</taxon>
        <taxon>Mortierellales</taxon>
        <taxon>Mortierellaceae</taxon>
        <taxon>Lobosporangium</taxon>
    </lineage>
</organism>
<dbReference type="EMBL" id="MCFF01000035">
    <property type="protein sequence ID" value="ORZ09057.1"/>
    <property type="molecule type" value="Genomic_DNA"/>
</dbReference>
<keyword evidence="1" id="KW-0472">Membrane</keyword>
<keyword evidence="3" id="KW-1185">Reference proteome</keyword>
<feature type="transmembrane region" description="Helical" evidence="1">
    <location>
        <begin position="57"/>
        <end position="80"/>
    </location>
</feature>
<sequence length="156" mass="17125">MSFGPQTGFLKGDFIMSTLLAILGFIVLGSMAKNSWWEILPGQSVCLLLGNPRELKFHSSACVFTVFVGFMIAAGGIGLFSMDYVTWKRSERFKGRRASIAALLISPIMSFFSFSTAIVIGTGITKFCNNFDVNGHSRPDICHAASKDKSQYYLSI</sequence>
<dbReference type="GeneID" id="33566961"/>
<proteinExistence type="predicted"/>
<reference evidence="2 3" key="1">
    <citation type="submission" date="2016-07" db="EMBL/GenBank/DDBJ databases">
        <title>Pervasive Adenine N6-methylation of Active Genes in Fungi.</title>
        <authorList>
            <consortium name="DOE Joint Genome Institute"/>
            <person name="Mondo S.J."/>
            <person name="Dannebaum R.O."/>
            <person name="Kuo R.C."/>
            <person name="Labutti K."/>
            <person name="Haridas S."/>
            <person name="Kuo A."/>
            <person name="Salamov A."/>
            <person name="Ahrendt S.R."/>
            <person name="Lipzen A."/>
            <person name="Sullivan W."/>
            <person name="Andreopoulos W.B."/>
            <person name="Clum A."/>
            <person name="Lindquist E."/>
            <person name="Daum C."/>
            <person name="Ramamoorthy G.K."/>
            <person name="Gryganskyi A."/>
            <person name="Culley D."/>
            <person name="Magnuson J.K."/>
            <person name="James T.Y."/>
            <person name="O'Malley M.A."/>
            <person name="Stajich J.E."/>
            <person name="Spatafora J.W."/>
            <person name="Visel A."/>
            <person name="Grigoriev I.V."/>
        </authorList>
    </citation>
    <scope>NUCLEOTIDE SEQUENCE [LARGE SCALE GENOMIC DNA]</scope>
    <source>
        <strain evidence="2 3">NRRL 3116</strain>
    </source>
</reference>
<dbReference type="OrthoDB" id="2346699at2759"/>
<name>A0A1Y2GF50_9FUNG</name>
<feature type="transmembrane region" description="Helical" evidence="1">
    <location>
        <begin position="12"/>
        <end position="32"/>
    </location>
</feature>
<dbReference type="RefSeq" id="XP_021878684.1">
    <property type="nucleotide sequence ID" value="XM_022025117.1"/>
</dbReference>
<comment type="caution">
    <text evidence="2">The sequence shown here is derived from an EMBL/GenBank/DDBJ whole genome shotgun (WGS) entry which is preliminary data.</text>
</comment>
<dbReference type="AlphaFoldDB" id="A0A1Y2GF50"/>